<comment type="caution">
    <text evidence="2">The sequence shown here is derived from an EMBL/GenBank/DDBJ whole genome shotgun (WGS) entry which is preliminary data.</text>
</comment>
<dbReference type="EMBL" id="JBHSON010000003">
    <property type="protein sequence ID" value="MFC5744617.1"/>
    <property type="molecule type" value="Genomic_DNA"/>
</dbReference>
<feature type="region of interest" description="Disordered" evidence="1">
    <location>
        <begin position="128"/>
        <end position="162"/>
    </location>
</feature>
<protein>
    <recommendedName>
        <fullName evidence="4">CHAD domain-containing protein</fullName>
    </recommendedName>
</protein>
<reference evidence="3" key="1">
    <citation type="journal article" date="2019" name="Int. J. Syst. Evol. Microbiol.">
        <title>The Global Catalogue of Microorganisms (GCM) 10K type strain sequencing project: providing services to taxonomists for standard genome sequencing and annotation.</title>
        <authorList>
            <consortium name="The Broad Institute Genomics Platform"/>
            <consortium name="The Broad Institute Genome Sequencing Center for Infectious Disease"/>
            <person name="Wu L."/>
            <person name="Ma J."/>
        </authorList>
    </citation>
    <scope>NUCLEOTIDE SEQUENCE [LARGE SCALE GENOMIC DNA]</scope>
    <source>
        <strain evidence="3">KCTC 42087</strain>
    </source>
</reference>
<organism evidence="2 3">
    <name type="scientific">Actinomadura rugatobispora</name>
    <dbReference type="NCBI Taxonomy" id="1994"/>
    <lineage>
        <taxon>Bacteria</taxon>
        <taxon>Bacillati</taxon>
        <taxon>Actinomycetota</taxon>
        <taxon>Actinomycetes</taxon>
        <taxon>Streptosporangiales</taxon>
        <taxon>Thermomonosporaceae</taxon>
        <taxon>Actinomadura</taxon>
    </lineage>
</organism>
<evidence type="ECO:0000256" key="1">
    <source>
        <dbReference type="SAM" id="MobiDB-lite"/>
    </source>
</evidence>
<evidence type="ECO:0000313" key="3">
    <source>
        <dbReference type="Proteomes" id="UP001596074"/>
    </source>
</evidence>
<dbReference type="Proteomes" id="UP001596074">
    <property type="component" value="Unassembled WGS sequence"/>
</dbReference>
<name>A0ABW0ZPC6_9ACTN</name>
<keyword evidence="3" id="KW-1185">Reference proteome</keyword>
<evidence type="ECO:0008006" key="4">
    <source>
        <dbReference type="Google" id="ProtNLM"/>
    </source>
</evidence>
<gene>
    <name evidence="2" type="ORF">ACFPZN_03195</name>
</gene>
<dbReference type="RefSeq" id="WP_378279934.1">
    <property type="nucleotide sequence ID" value="NZ_JBHSON010000003.1"/>
</dbReference>
<sequence>MSDHHSEPALRAARASSLRRELRMLCRGRGVYASDLTARLGPLLKEHLGNARGDHGSRARLIAMLTPQIEALPQDLALVARVALGLHEGTRQRFLRDRLDWLAGRMARDARTVRRRLDESLDLLAETIEHGPATAPPPHGAPRTGARPRCLSGAAHRPPRRH</sequence>
<proteinExistence type="predicted"/>
<accession>A0ABW0ZPC6</accession>
<evidence type="ECO:0000313" key="2">
    <source>
        <dbReference type="EMBL" id="MFC5744617.1"/>
    </source>
</evidence>